<dbReference type="Pfam" id="PF00650">
    <property type="entry name" value="CRAL_TRIO"/>
    <property type="match status" value="1"/>
</dbReference>
<evidence type="ECO:0000256" key="2">
    <source>
        <dbReference type="SAM" id="MobiDB-lite"/>
    </source>
</evidence>
<dbReference type="InterPro" id="IPR052432">
    <property type="entry name" value="PITP/CRAL-TRIO"/>
</dbReference>
<dbReference type="EMBL" id="ML220126">
    <property type="protein sequence ID" value="TGZ80164.1"/>
    <property type="molecule type" value="Genomic_DNA"/>
</dbReference>
<sequence>MATPAAFAPGRPETLTKEQEAKLKELWTASLQVFGAADDLVPAVTVGAAAAADEAGSATPVASEPPSEDASTTSEAAKKKKKSLGGLLSRKPAKKDADAESIASSVSAVPTTGSAADTAPAVTIDHADDKYGHGKEFRAALASQTPAELRAAFWSMVKCDNPDGLLLRFLRARKWDVDKALVMMVATMKWRAKEMDVAAVVKRGEIGAMAEKDEGFLKQLTLGKSFLHGVDKEGRPICYIRVRLHRAADQDEASLEKFTIYTMETARLMLRKPVDTACVVFDMTDFTLANMDYAPVKFMIKCFEAHYPESLGVCLIHKAPWLFSSIWSIIKGWLDPVVAAKINFTKTSDDLAKFIPKSQIIKELGGDEDWTYAYVEPSPEEDAALKDTAALEKLEQEREKIVEEYEHLTRMWIKAKEDAESDKIKEERNGISAKLEKGYWNMDKYLRGRTVYDRTGVLKEDGGIEFYPERKKEAGTQPNGEKN</sequence>
<name>A0A4S2MUJ5_9PEZI</name>
<dbReference type="InterPro" id="IPR011074">
    <property type="entry name" value="CRAL/TRIO_N_dom"/>
</dbReference>
<gene>
    <name evidence="4" type="ORF">EX30DRAFT_372419</name>
</gene>
<feature type="region of interest" description="Disordered" evidence="2">
    <location>
        <begin position="51"/>
        <end position="121"/>
    </location>
</feature>
<dbReference type="SUPFAM" id="SSF46938">
    <property type="entry name" value="CRAL/TRIO N-terminal domain"/>
    <property type="match status" value="1"/>
</dbReference>
<feature type="coiled-coil region" evidence="1">
    <location>
        <begin position="384"/>
        <end position="411"/>
    </location>
</feature>
<dbReference type="InterPro" id="IPR001251">
    <property type="entry name" value="CRAL-TRIO_dom"/>
</dbReference>
<dbReference type="CDD" id="cd00170">
    <property type="entry name" value="SEC14"/>
    <property type="match status" value="1"/>
</dbReference>
<dbReference type="Pfam" id="PF03765">
    <property type="entry name" value="CRAL_TRIO_N"/>
    <property type="match status" value="1"/>
</dbReference>
<dbReference type="Gene3D" id="3.40.525.10">
    <property type="entry name" value="CRAL-TRIO lipid binding domain"/>
    <property type="match status" value="1"/>
</dbReference>
<dbReference type="SUPFAM" id="SSF52087">
    <property type="entry name" value="CRAL/TRIO domain"/>
    <property type="match status" value="1"/>
</dbReference>
<proteinExistence type="predicted"/>
<feature type="domain" description="CRAL-TRIO" evidence="3">
    <location>
        <begin position="227"/>
        <end position="372"/>
    </location>
</feature>
<dbReference type="OrthoDB" id="43460at2759"/>
<keyword evidence="1" id="KW-0175">Coiled coil</keyword>
<accession>A0A4S2MUJ5</accession>
<evidence type="ECO:0000313" key="5">
    <source>
        <dbReference type="Proteomes" id="UP000298138"/>
    </source>
</evidence>
<organism evidence="4 5">
    <name type="scientific">Ascodesmis nigricans</name>
    <dbReference type="NCBI Taxonomy" id="341454"/>
    <lineage>
        <taxon>Eukaryota</taxon>
        <taxon>Fungi</taxon>
        <taxon>Dikarya</taxon>
        <taxon>Ascomycota</taxon>
        <taxon>Pezizomycotina</taxon>
        <taxon>Pezizomycetes</taxon>
        <taxon>Pezizales</taxon>
        <taxon>Ascodesmidaceae</taxon>
        <taxon>Ascodesmis</taxon>
    </lineage>
</organism>
<dbReference type="PROSITE" id="PS50191">
    <property type="entry name" value="CRAL_TRIO"/>
    <property type="match status" value="1"/>
</dbReference>
<dbReference type="SMART" id="SM00516">
    <property type="entry name" value="SEC14"/>
    <property type="match status" value="1"/>
</dbReference>
<dbReference type="InParanoid" id="A0A4S2MUJ5"/>
<dbReference type="InterPro" id="IPR036273">
    <property type="entry name" value="CRAL/TRIO_N_dom_sf"/>
</dbReference>
<feature type="compositionally biased region" description="Polar residues" evidence="2">
    <location>
        <begin position="102"/>
        <end position="115"/>
    </location>
</feature>
<dbReference type="Proteomes" id="UP000298138">
    <property type="component" value="Unassembled WGS sequence"/>
</dbReference>
<dbReference type="FunCoup" id="A0A4S2MUJ5">
    <property type="interactions" value="179"/>
</dbReference>
<dbReference type="STRING" id="341454.A0A4S2MUJ5"/>
<protein>
    <submittedName>
        <fullName evidence="4">CRAL/TRIO domain-containing protein</fullName>
    </submittedName>
</protein>
<reference evidence="4 5" key="1">
    <citation type="submission" date="2019-04" db="EMBL/GenBank/DDBJ databases">
        <title>Comparative genomics and transcriptomics to analyze fruiting body development in filamentous ascomycetes.</title>
        <authorList>
            <consortium name="DOE Joint Genome Institute"/>
            <person name="Lutkenhaus R."/>
            <person name="Traeger S."/>
            <person name="Breuer J."/>
            <person name="Kuo A."/>
            <person name="Lipzen A."/>
            <person name="Pangilinan J."/>
            <person name="Dilworth D."/>
            <person name="Sandor L."/>
            <person name="Poggeler S."/>
            <person name="Barry K."/>
            <person name="Grigoriev I.V."/>
            <person name="Nowrousian M."/>
        </authorList>
    </citation>
    <scope>NUCLEOTIDE SEQUENCE [LARGE SCALE GENOMIC DNA]</scope>
    <source>
        <strain evidence="4 5">CBS 389.68</strain>
    </source>
</reference>
<dbReference type="InterPro" id="IPR036865">
    <property type="entry name" value="CRAL-TRIO_dom_sf"/>
</dbReference>
<dbReference type="PANTHER" id="PTHR46590">
    <property type="entry name" value="PHOSPHATIDYLINOSITOL TRANSFER PROTEIN CSR1-RELATED"/>
    <property type="match status" value="1"/>
</dbReference>
<dbReference type="SMART" id="SM01100">
    <property type="entry name" value="CRAL_TRIO_N"/>
    <property type="match status" value="1"/>
</dbReference>
<evidence type="ECO:0000259" key="3">
    <source>
        <dbReference type="PROSITE" id="PS50191"/>
    </source>
</evidence>
<evidence type="ECO:0000256" key="1">
    <source>
        <dbReference type="SAM" id="Coils"/>
    </source>
</evidence>
<dbReference type="PANTHER" id="PTHR46590:SF1">
    <property type="entry name" value="PHOSPHATIDYLINOSITOL TRANSFER PROTEIN CSR1"/>
    <property type="match status" value="1"/>
</dbReference>
<keyword evidence="5" id="KW-1185">Reference proteome</keyword>
<evidence type="ECO:0000313" key="4">
    <source>
        <dbReference type="EMBL" id="TGZ80164.1"/>
    </source>
</evidence>
<dbReference type="AlphaFoldDB" id="A0A4S2MUJ5"/>